<dbReference type="SUPFAM" id="SSF161098">
    <property type="entry name" value="MetI-like"/>
    <property type="match status" value="1"/>
</dbReference>
<keyword evidence="2 6" id="KW-0813">Transport</keyword>
<dbReference type="GO" id="GO:0005886">
    <property type="term" value="C:plasma membrane"/>
    <property type="evidence" value="ECO:0007669"/>
    <property type="project" value="UniProtKB-SubCell"/>
</dbReference>
<dbReference type="Pfam" id="PF00528">
    <property type="entry name" value="BPD_transp_1"/>
    <property type="match status" value="1"/>
</dbReference>
<evidence type="ECO:0000256" key="4">
    <source>
        <dbReference type="ARBA" id="ARBA00022989"/>
    </source>
</evidence>
<gene>
    <name evidence="8" type="ORF">ACA29_12565</name>
</gene>
<evidence type="ECO:0000256" key="6">
    <source>
        <dbReference type="RuleBase" id="RU363032"/>
    </source>
</evidence>
<dbReference type="AlphaFoldDB" id="A0A0Q9XTG6"/>
<reference evidence="8 9" key="1">
    <citation type="submission" date="2015-06" db="EMBL/GenBank/DDBJ databases">
        <title>Genome sequencing project of Bacillus galactosidilyticus PL133.</title>
        <authorList>
            <person name="Gaiero J."/>
            <person name="Nicol R."/>
            <person name="Habash M."/>
        </authorList>
    </citation>
    <scope>NUCLEOTIDE SEQUENCE [LARGE SCALE GENOMIC DNA]</scope>
    <source>
        <strain evidence="8 9">PL133</strain>
    </source>
</reference>
<organism evidence="8 9">
    <name type="scientific">Lederbergia galactosidilytica</name>
    <dbReference type="NCBI Taxonomy" id="217031"/>
    <lineage>
        <taxon>Bacteria</taxon>
        <taxon>Bacillati</taxon>
        <taxon>Bacillota</taxon>
        <taxon>Bacilli</taxon>
        <taxon>Bacillales</taxon>
        <taxon>Bacillaceae</taxon>
        <taxon>Lederbergia</taxon>
    </lineage>
</organism>
<proteinExistence type="inferred from homology"/>
<feature type="transmembrane region" description="Helical" evidence="6">
    <location>
        <begin position="92"/>
        <end position="113"/>
    </location>
</feature>
<evidence type="ECO:0000259" key="7">
    <source>
        <dbReference type="PROSITE" id="PS50928"/>
    </source>
</evidence>
<dbReference type="Proteomes" id="UP000053881">
    <property type="component" value="Unassembled WGS sequence"/>
</dbReference>
<keyword evidence="5 6" id="KW-0472">Membrane</keyword>
<name>A0A0Q9XTG6_9BACI</name>
<evidence type="ECO:0000256" key="5">
    <source>
        <dbReference type="ARBA" id="ARBA00023136"/>
    </source>
</evidence>
<feature type="transmembrane region" description="Helical" evidence="6">
    <location>
        <begin position="231"/>
        <end position="251"/>
    </location>
</feature>
<feature type="domain" description="ABC transmembrane type-1" evidence="7">
    <location>
        <begin position="88"/>
        <end position="304"/>
    </location>
</feature>
<dbReference type="PATRIC" id="fig|217031.4.peg.4181"/>
<comment type="subcellular location">
    <subcellularLocation>
        <location evidence="6">Cell membrane</location>
        <topology evidence="6">Multi-pass membrane protein</topology>
    </subcellularLocation>
    <subcellularLocation>
        <location evidence="1">Membrane</location>
        <topology evidence="1">Multi-pass membrane protein</topology>
    </subcellularLocation>
</comment>
<feature type="transmembrane region" description="Helical" evidence="6">
    <location>
        <begin position="28"/>
        <end position="46"/>
    </location>
</feature>
<evidence type="ECO:0000256" key="3">
    <source>
        <dbReference type="ARBA" id="ARBA00022692"/>
    </source>
</evidence>
<dbReference type="GO" id="GO:0055085">
    <property type="term" value="P:transmembrane transport"/>
    <property type="evidence" value="ECO:0007669"/>
    <property type="project" value="InterPro"/>
</dbReference>
<feature type="transmembrane region" description="Helical" evidence="6">
    <location>
        <begin position="283"/>
        <end position="304"/>
    </location>
</feature>
<dbReference type="PANTHER" id="PTHR43496">
    <property type="entry name" value="PROTEIN LPLB"/>
    <property type="match status" value="1"/>
</dbReference>
<sequence length="317" mass="35414">MAKTAIELKGKTNKPLNNTWKKIKGQKALILMSFPFVIWLIVFKYIPLGGWTMAFQDYSPAKGFLDQEWVGLKHFKVLLKEDLFYQSLTNTLGMGILGLVFGTITSIGFALLINEVRLVRFKKLTQTISYLPHFVSWVIVANIVTTMLAPEGIVNNLLMATNLIDKPIGFMSNPNMFWGIVTAADVWKETGWNAIIYLAAMTGVDPQLYEAAKVDGASRWKQMWHITLPSIRPVIIVLLILNIGNLINIGFEKQMLLGNNIVAEKALVIDLYALNYGIGMFRYSFGTAIGIFKSVISVILIVIFNNLAKKTGDGGIY</sequence>
<dbReference type="EMBL" id="LGPB01000103">
    <property type="protein sequence ID" value="KRG11952.1"/>
    <property type="molecule type" value="Genomic_DNA"/>
</dbReference>
<keyword evidence="4 6" id="KW-1133">Transmembrane helix</keyword>
<dbReference type="Gene3D" id="1.10.3720.10">
    <property type="entry name" value="MetI-like"/>
    <property type="match status" value="1"/>
</dbReference>
<dbReference type="PROSITE" id="PS50928">
    <property type="entry name" value="ABC_TM1"/>
    <property type="match status" value="1"/>
</dbReference>
<evidence type="ECO:0000313" key="9">
    <source>
        <dbReference type="Proteomes" id="UP000053881"/>
    </source>
</evidence>
<comment type="similarity">
    <text evidence="6">Belongs to the binding-protein-dependent transport system permease family.</text>
</comment>
<dbReference type="CDD" id="cd06261">
    <property type="entry name" value="TM_PBP2"/>
    <property type="match status" value="1"/>
</dbReference>
<evidence type="ECO:0000313" key="8">
    <source>
        <dbReference type="EMBL" id="KRG11952.1"/>
    </source>
</evidence>
<dbReference type="InterPro" id="IPR035906">
    <property type="entry name" value="MetI-like_sf"/>
</dbReference>
<protein>
    <submittedName>
        <fullName evidence="8">Protein lplB</fullName>
    </submittedName>
</protein>
<dbReference type="PANTHER" id="PTHR43496:SF1">
    <property type="entry name" value="POLYGALACTURONAN_RHAMNOGALACTURONAN TRANSPORT SYSTEM PERMEASE PROTEIN YTEP"/>
    <property type="match status" value="1"/>
</dbReference>
<evidence type="ECO:0000256" key="2">
    <source>
        <dbReference type="ARBA" id="ARBA00022448"/>
    </source>
</evidence>
<comment type="caution">
    <text evidence="8">The sequence shown here is derived from an EMBL/GenBank/DDBJ whole genome shotgun (WGS) entry which is preliminary data.</text>
</comment>
<keyword evidence="3 6" id="KW-0812">Transmembrane</keyword>
<dbReference type="InterPro" id="IPR000515">
    <property type="entry name" value="MetI-like"/>
</dbReference>
<accession>A0A0Q9XTG6</accession>
<evidence type="ECO:0000256" key="1">
    <source>
        <dbReference type="ARBA" id="ARBA00004141"/>
    </source>
</evidence>